<organism evidence="2 3">
    <name type="scientific">Rubus argutus</name>
    <name type="common">Southern blackberry</name>
    <dbReference type="NCBI Taxonomy" id="59490"/>
    <lineage>
        <taxon>Eukaryota</taxon>
        <taxon>Viridiplantae</taxon>
        <taxon>Streptophyta</taxon>
        <taxon>Embryophyta</taxon>
        <taxon>Tracheophyta</taxon>
        <taxon>Spermatophyta</taxon>
        <taxon>Magnoliopsida</taxon>
        <taxon>eudicotyledons</taxon>
        <taxon>Gunneridae</taxon>
        <taxon>Pentapetalae</taxon>
        <taxon>rosids</taxon>
        <taxon>fabids</taxon>
        <taxon>Rosales</taxon>
        <taxon>Rosaceae</taxon>
        <taxon>Rosoideae</taxon>
        <taxon>Rosoideae incertae sedis</taxon>
        <taxon>Rubus</taxon>
    </lineage>
</organism>
<dbReference type="EMBL" id="JBEDUW010000007">
    <property type="protein sequence ID" value="KAK9912404.1"/>
    <property type="molecule type" value="Genomic_DNA"/>
</dbReference>
<gene>
    <name evidence="2" type="ORF">M0R45_036271</name>
</gene>
<evidence type="ECO:0000313" key="2">
    <source>
        <dbReference type="EMBL" id="KAK9912404.1"/>
    </source>
</evidence>
<feature type="transmembrane region" description="Helical" evidence="1">
    <location>
        <begin position="66"/>
        <end position="84"/>
    </location>
</feature>
<protein>
    <submittedName>
        <fullName evidence="2">Uncharacterized protein</fullName>
    </submittedName>
</protein>
<name>A0AAW1VYE7_RUBAR</name>
<feature type="transmembrane region" description="Helical" evidence="1">
    <location>
        <begin position="20"/>
        <end position="45"/>
    </location>
</feature>
<proteinExistence type="predicted"/>
<keyword evidence="1" id="KW-0812">Transmembrane</keyword>
<dbReference type="Proteomes" id="UP001457282">
    <property type="component" value="Unassembled WGS sequence"/>
</dbReference>
<sequence>MDNLHDHEIDTFQEFDKIRMAITIVLTAIVILGLTGLQGLGDVIVMTMHMMILTIGRVLPIRPGMTVVRGIMTLVAIVMILIMIEVVGERAIGGAANLVTVSVTRSV</sequence>
<reference evidence="2 3" key="1">
    <citation type="journal article" date="2023" name="G3 (Bethesda)">
        <title>A chromosome-length genome assembly and annotation of blackberry (Rubus argutus, cv. 'Hillquist').</title>
        <authorList>
            <person name="Bruna T."/>
            <person name="Aryal R."/>
            <person name="Dudchenko O."/>
            <person name="Sargent D.J."/>
            <person name="Mead D."/>
            <person name="Buti M."/>
            <person name="Cavallini A."/>
            <person name="Hytonen T."/>
            <person name="Andres J."/>
            <person name="Pham M."/>
            <person name="Weisz D."/>
            <person name="Mascagni F."/>
            <person name="Usai G."/>
            <person name="Natali L."/>
            <person name="Bassil N."/>
            <person name="Fernandez G.E."/>
            <person name="Lomsadze A."/>
            <person name="Armour M."/>
            <person name="Olukolu B."/>
            <person name="Poorten T."/>
            <person name="Britton C."/>
            <person name="Davik J."/>
            <person name="Ashrafi H."/>
            <person name="Aiden E.L."/>
            <person name="Borodovsky M."/>
            <person name="Worthington M."/>
        </authorList>
    </citation>
    <scope>NUCLEOTIDE SEQUENCE [LARGE SCALE GENOMIC DNA]</scope>
    <source>
        <strain evidence="2">PI 553951</strain>
    </source>
</reference>
<keyword evidence="1" id="KW-1133">Transmembrane helix</keyword>
<dbReference type="AlphaFoldDB" id="A0AAW1VYE7"/>
<keyword evidence="3" id="KW-1185">Reference proteome</keyword>
<keyword evidence="1" id="KW-0472">Membrane</keyword>
<evidence type="ECO:0000313" key="3">
    <source>
        <dbReference type="Proteomes" id="UP001457282"/>
    </source>
</evidence>
<comment type="caution">
    <text evidence="2">The sequence shown here is derived from an EMBL/GenBank/DDBJ whole genome shotgun (WGS) entry which is preliminary data.</text>
</comment>
<accession>A0AAW1VYE7</accession>
<evidence type="ECO:0000256" key="1">
    <source>
        <dbReference type="SAM" id="Phobius"/>
    </source>
</evidence>